<proteinExistence type="predicted"/>
<dbReference type="EMBL" id="AP011115">
    <property type="protein sequence ID" value="BAH52236.1"/>
    <property type="molecule type" value="Genomic_DNA"/>
</dbReference>
<dbReference type="RefSeq" id="WP_012691173.1">
    <property type="nucleotide sequence ID" value="NC_012522.1"/>
</dbReference>
<organism evidence="1 2">
    <name type="scientific">Rhodococcus opacus (strain B4)</name>
    <dbReference type="NCBI Taxonomy" id="632772"/>
    <lineage>
        <taxon>Bacteria</taxon>
        <taxon>Bacillati</taxon>
        <taxon>Actinomycetota</taxon>
        <taxon>Actinomycetes</taxon>
        <taxon>Mycobacteriales</taxon>
        <taxon>Nocardiaceae</taxon>
        <taxon>Rhodococcus</taxon>
    </lineage>
</organism>
<sequence length="70" mass="8117">MTDSQARDFDAEDFLASRREWLEVSVVEVEKDCFDVVLKIDGTYFDRETADRVAESFARDVRALLPEVDQ</sequence>
<gene>
    <name evidence="1" type="ordered locus">ROP_39890</name>
</gene>
<dbReference type="HOGENOM" id="CLU_2755227_0_0_11"/>
<reference evidence="1 2" key="1">
    <citation type="submission" date="2009-03" db="EMBL/GenBank/DDBJ databases">
        <title>Comparison of the complete genome sequences of Rhodococcus erythropolis PR4 and Rhodococcus opacus B4.</title>
        <authorList>
            <person name="Takarada H."/>
            <person name="Sekine M."/>
            <person name="Hosoyama A."/>
            <person name="Yamada R."/>
            <person name="Fujisawa T."/>
            <person name="Omata S."/>
            <person name="Shimizu A."/>
            <person name="Tsukatani N."/>
            <person name="Tanikawa S."/>
            <person name="Fujita N."/>
            <person name="Harayama S."/>
        </authorList>
    </citation>
    <scope>NUCLEOTIDE SEQUENCE [LARGE SCALE GENOMIC DNA]</scope>
    <source>
        <strain evidence="1 2">B4</strain>
    </source>
</reference>
<protein>
    <submittedName>
        <fullName evidence="1">Uncharacterized protein</fullName>
    </submittedName>
</protein>
<accession>C1B983</accession>
<dbReference type="STRING" id="632772.ROP_39890"/>
<evidence type="ECO:0000313" key="2">
    <source>
        <dbReference type="Proteomes" id="UP000002212"/>
    </source>
</evidence>
<dbReference type="KEGG" id="rop:ROP_39890"/>
<dbReference type="OrthoDB" id="9960870at2"/>
<dbReference type="Proteomes" id="UP000002212">
    <property type="component" value="Chromosome"/>
</dbReference>
<dbReference type="PATRIC" id="fig|632772.20.peg.4184"/>
<dbReference type="AlphaFoldDB" id="C1B983"/>
<name>C1B983_RHOOB</name>
<evidence type="ECO:0000313" key="1">
    <source>
        <dbReference type="EMBL" id="BAH52236.1"/>
    </source>
</evidence>